<evidence type="ECO:0000256" key="2">
    <source>
        <dbReference type="ARBA" id="ARBA00022692"/>
    </source>
</evidence>
<dbReference type="GO" id="GO:0005783">
    <property type="term" value="C:endoplasmic reticulum"/>
    <property type="evidence" value="ECO:0007669"/>
    <property type="project" value="TreeGrafter"/>
</dbReference>
<feature type="transmembrane region" description="Helical" evidence="6">
    <location>
        <begin position="135"/>
        <end position="154"/>
    </location>
</feature>
<evidence type="ECO:0000256" key="4">
    <source>
        <dbReference type="ARBA" id="ARBA00023136"/>
    </source>
</evidence>
<feature type="transmembrane region" description="Helical" evidence="6">
    <location>
        <begin position="160"/>
        <end position="182"/>
    </location>
</feature>
<proteinExistence type="predicted"/>
<dbReference type="InterPro" id="IPR006634">
    <property type="entry name" value="TLC-dom"/>
</dbReference>
<evidence type="ECO:0000313" key="9">
    <source>
        <dbReference type="Proteomes" id="UP000770717"/>
    </source>
</evidence>
<evidence type="ECO:0000256" key="1">
    <source>
        <dbReference type="ARBA" id="ARBA00004141"/>
    </source>
</evidence>
<feature type="transmembrane region" description="Helical" evidence="6">
    <location>
        <begin position="64"/>
        <end position="89"/>
    </location>
</feature>
<protein>
    <recommendedName>
        <fullName evidence="7">TLC domain-containing protein</fullName>
    </recommendedName>
</protein>
<feature type="transmembrane region" description="Helical" evidence="6">
    <location>
        <begin position="227"/>
        <end position="247"/>
    </location>
</feature>
<dbReference type="EMBL" id="WNTK01000001">
    <property type="protein sequence ID" value="KAG9493811.1"/>
    <property type="molecule type" value="Genomic_DNA"/>
</dbReference>
<feature type="domain" description="TLC" evidence="7">
    <location>
        <begin position="64"/>
        <end position="264"/>
    </location>
</feature>
<dbReference type="SMART" id="SM00724">
    <property type="entry name" value="TLC"/>
    <property type="match status" value="1"/>
</dbReference>
<keyword evidence="9" id="KW-1185">Reference proteome</keyword>
<dbReference type="GO" id="GO:0006644">
    <property type="term" value="P:phospholipid metabolic process"/>
    <property type="evidence" value="ECO:0007669"/>
    <property type="project" value="TreeGrafter"/>
</dbReference>
<organism evidence="8 9">
    <name type="scientific">Eleutherodactylus coqui</name>
    <name type="common">Puerto Rican coqui</name>
    <dbReference type="NCBI Taxonomy" id="57060"/>
    <lineage>
        <taxon>Eukaryota</taxon>
        <taxon>Metazoa</taxon>
        <taxon>Chordata</taxon>
        <taxon>Craniata</taxon>
        <taxon>Vertebrata</taxon>
        <taxon>Euteleostomi</taxon>
        <taxon>Amphibia</taxon>
        <taxon>Batrachia</taxon>
        <taxon>Anura</taxon>
        <taxon>Neobatrachia</taxon>
        <taxon>Hyloidea</taxon>
        <taxon>Eleutherodactylidae</taxon>
        <taxon>Eleutherodactylinae</taxon>
        <taxon>Eleutherodactylus</taxon>
        <taxon>Eleutherodactylus</taxon>
    </lineage>
</organism>
<comment type="caution">
    <text evidence="8">The sequence shown here is derived from an EMBL/GenBank/DDBJ whole genome shotgun (WGS) entry which is preliminary data.</text>
</comment>
<keyword evidence="2 5" id="KW-0812">Transmembrane</keyword>
<accession>A0A8J6FTH2</accession>
<evidence type="ECO:0000256" key="5">
    <source>
        <dbReference type="PROSITE-ProRule" id="PRU00205"/>
    </source>
</evidence>
<comment type="subcellular location">
    <subcellularLocation>
        <location evidence="1">Membrane</location>
        <topology evidence="1">Multi-pass membrane protein</topology>
    </subcellularLocation>
</comment>
<dbReference type="GO" id="GO:0007399">
    <property type="term" value="P:nervous system development"/>
    <property type="evidence" value="ECO:0007669"/>
    <property type="project" value="TreeGrafter"/>
</dbReference>
<dbReference type="GO" id="GO:0055088">
    <property type="term" value="P:lipid homeostasis"/>
    <property type="evidence" value="ECO:0007669"/>
    <property type="project" value="TreeGrafter"/>
</dbReference>
<name>A0A8J6FTH2_ELECQ</name>
<dbReference type="PROSITE" id="PS50922">
    <property type="entry name" value="TLC"/>
    <property type="match status" value="1"/>
</dbReference>
<dbReference type="Proteomes" id="UP000770717">
    <property type="component" value="Unassembled WGS sequence"/>
</dbReference>
<evidence type="ECO:0000256" key="6">
    <source>
        <dbReference type="SAM" id="Phobius"/>
    </source>
</evidence>
<dbReference type="GO" id="GO:0016020">
    <property type="term" value="C:membrane"/>
    <property type="evidence" value="ECO:0007669"/>
    <property type="project" value="UniProtKB-SubCell"/>
</dbReference>
<keyword evidence="4 5" id="KW-0472">Membrane</keyword>
<evidence type="ECO:0000313" key="8">
    <source>
        <dbReference type="EMBL" id="KAG9493811.1"/>
    </source>
</evidence>
<evidence type="ECO:0000256" key="3">
    <source>
        <dbReference type="ARBA" id="ARBA00022989"/>
    </source>
</evidence>
<keyword evidence="3 6" id="KW-1133">Transmembrane helix</keyword>
<dbReference type="AlphaFoldDB" id="A0A8J6FTH2"/>
<reference evidence="8" key="1">
    <citation type="thesis" date="2020" institute="ProQuest LLC" country="789 East Eisenhower Parkway, Ann Arbor, MI, USA">
        <title>Comparative Genomics and Chromosome Evolution.</title>
        <authorList>
            <person name="Mudd A.B."/>
        </authorList>
    </citation>
    <scope>NUCLEOTIDE SEQUENCE</scope>
    <source>
        <strain evidence="8">HN-11 Male</strain>
        <tissue evidence="8">Kidney and liver</tissue>
    </source>
</reference>
<feature type="transmembrane region" description="Helical" evidence="6">
    <location>
        <begin position="28"/>
        <end position="52"/>
    </location>
</feature>
<dbReference type="PANTHER" id="PTHR13439:SF7">
    <property type="entry name" value="PROTEIN CLN8"/>
    <property type="match status" value="1"/>
</dbReference>
<dbReference type="Pfam" id="PF03798">
    <property type="entry name" value="TRAM_LAG1_CLN8"/>
    <property type="match status" value="1"/>
</dbReference>
<sequence>MAAHRDLVAALSSLDFDLDYSSWHNRQILIAGGFLFYMGIFVFSHLASVMLFATYRSLLAKEKVFWNLAATRAVFGVQCIGAGLCALLLDPVLLADQITGQQGWAFFTILIATGFFVFENLALHISHYVFWTFDILLAVHHFFAFIGYFGAVISSSAGHYLPMVTLLLEMSTPFTCISWMLLKAGWSQTLFWKVNQWIMIHMFHCRMVLTYHLWWVSLYNLERLLRSVSPLYVAFFFVGLTLVTLLLNPYWTYKKTQQLLTSADWNFESTAKKCSRQGNGGIGIKKSE</sequence>
<dbReference type="GO" id="GO:0097001">
    <property type="term" value="F:ceramide binding"/>
    <property type="evidence" value="ECO:0007669"/>
    <property type="project" value="TreeGrafter"/>
</dbReference>
<dbReference type="InterPro" id="IPR050846">
    <property type="entry name" value="TLCD"/>
</dbReference>
<feature type="transmembrane region" description="Helical" evidence="6">
    <location>
        <begin position="104"/>
        <end position="123"/>
    </location>
</feature>
<dbReference type="PANTHER" id="PTHR13439">
    <property type="entry name" value="CT120 PROTEIN"/>
    <property type="match status" value="1"/>
</dbReference>
<dbReference type="OrthoDB" id="10052906at2759"/>
<gene>
    <name evidence="8" type="ORF">GDO78_001600</name>
</gene>
<evidence type="ECO:0000259" key="7">
    <source>
        <dbReference type="PROSITE" id="PS50922"/>
    </source>
</evidence>
<feature type="transmembrane region" description="Helical" evidence="6">
    <location>
        <begin position="194"/>
        <end position="215"/>
    </location>
</feature>